<evidence type="ECO:0000256" key="7">
    <source>
        <dbReference type="ARBA" id="ARBA00023125"/>
    </source>
</evidence>
<keyword evidence="3" id="KW-0808">Transferase</keyword>
<evidence type="ECO:0000259" key="9">
    <source>
        <dbReference type="Pfam" id="PF03175"/>
    </source>
</evidence>
<dbReference type="InterPro" id="IPR004868">
    <property type="entry name" value="DNA-dir_DNA_pol_B_mt/vir"/>
</dbReference>
<keyword evidence="6" id="KW-0239">DNA-directed DNA polymerase</keyword>
<dbReference type="GO" id="GO:0006260">
    <property type="term" value="P:DNA replication"/>
    <property type="evidence" value="ECO:0007669"/>
    <property type="project" value="UniProtKB-KW"/>
</dbReference>
<evidence type="ECO:0000313" key="11">
    <source>
        <dbReference type="Proteomes" id="UP000005408"/>
    </source>
</evidence>
<dbReference type="InterPro" id="IPR012337">
    <property type="entry name" value="RNaseH-like_sf"/>
</dbReference>
<keyword evidence="5" id="KW-0235">DNA replication</keyword>
<evidence type="ECO:0000256" key="8">
    <source>
        <dbReference type="ARBA" id="ARBA00049244"/>
    </source>
</evidence>
<dbReference type="SUPFAM" id="SSF53098">
    <property type="entry name" value="Ribonuclease H-like"/>
    <property type="match status" value="1"/>
</dbReference>
<comment type="catalytic activity">
    <reaction evidence="8">
        <text>DNA(n) + a 2'-deoxyribonucleoside 5'-triphosphate = DNA(n+1) + diphosphate</text>
        <dbReference type="Rhea" id="RHEA:22508"/>
        <dbReference type="Rhea" id="RHEA-COMP:17339"/>
        <dbReference type="Rhea" id="RHEA-COMP:17340"/>
        <dbReference type="ChEBI" id="CHEBI:33019"/>
        <dbReference type="ChEBI" id="CHEBI:61560"/>
        <dbReference type="ChEBI" id="CHEBI:173112"/>
        <dbReference type="EC" id="2.7.7.7"/>
    </reaction>
</comment>
<organism evidence="10 11">
    <name type="scientific">Magallana gigas</name>
    <name type="common">Pacific oyster</name>
    <name type="synonym">Crassostrea gigas</name>
    <dbReference type="NCBI Taxonomy" id="29159"/>
    <lineage>
        <taxon>Eukaryota</taxon>
        <taxon>Metazoa</taxon>
        <taxon>Spiralia</taxon>
        <taxon>Lophotrochozoa</taxon>
        <taxon>Mollusca</taxon>
        <taxon>Bivalvia</taxon>
        <taxon>Autobranchia</taxon>
        <taxon>Pteriomorphia</taxon>
        <taxon>Ostreida</taxon>
        <taxon>Ostreoidea</taxon>
        <taxon>Ostreidae</taxon>
        <taxon>Magallana</taxon>
    </lineage>
</organism>
<proteinExistence type="inferred from homology"/>
<sequence length="285" mass="32565">MTTAQKRSFKSVAEPVEGSVAQRLVLRDIENKESSRNRVIPLPVNCFINCELGYGPSRIRCEQCVKKERQCLDCRLCKNCRDPSCGLQQHKINFAVLQTTCHMCEKKELVDGATCSCCGTRCVKCSRTYKGEYVNPPCPDTCGKREVVFSGDDAAEQFCCFVTSKHCKDSILIAHNAKSFDLYPVLEVLIDHHSIRPSKIIYNGSKIMYMHIAQKLNLTFMESLNFLPMKLAKIPDAFGLQELCKGYFPHLFNTKTNQNYVGPYPLLKYYGYDFMSAWERKKLEE</sequence>
<dbReference type="GO" id="GO:0003677">
    <property type="term" value="F:DNA binding"/>
    <property type="evidence" value="ECO:0007669"/>
    <property type="project" value="UniProtKB-KW"/>
</dbReference>
<evidence type="ECO:0000256" key="4">
    <source>
        <dbReference type="ARBA" id="ARBA00022695"/>
    </source>
</evidence>
<dbReference type="EC" id="2.7.7.7" evidence="2"/>
<dbReference type="Gene3D" id="3.30.420.10">
    <property type="entry name" value="Ribonuclease H-like superfamily/Ribonuclease H"/>
    <property type="match status" value="1"/>
</dbReference>
<dbReference type="GO" id="GO:0000166">
    <property type="term" value="F:nucleotide binding"/>
    <property type="evidence" value="ECO:0007669"/>
    <property type="project" value="InterPro"/>
</dbReference>
<dbReference type="PANTHER" id="PTHR33568">
    <property type="entry name" value="DNA POLYMERASE"/>
    <property type="match status" value="1"/>
</dbReference>
<evidence type="ECO:0000256" key="6">
    <source>
        <dbReference type="ARBA" id="ARBA00022932"/>
    </source>
</evidence>
<evidence type="ECO:0000313" key="10">
    <source>
        <dbReference type="EnsemblMetazoa" id="G33053.1:cds"/>
    </source>
</evidence>
<accession>A0A8W8MIN6</accession>
<protein>
    <recommendedName>
        <fullName evidence="2">DNA-directed DNA polymerase</fullName>
        <ecNumber evidence="2">2.7.7.7</ecNumber>
    </recommendedName>
</protein>
<keyword evidence="4" id="KW-0548">Nucleotidyltransferase</keyword>
<dbReference type="InterPro" id="IPR036397">
    <property type="entry name" value="RNaseH_sf"/>
</dbReference>
<comment type="similarity">
    <text evidence="1">Belongs to the DNA polymerase type-B family.</text>
</comment>
<evidence type="ECO:0000256" key="2">
    <source>
        <dbReference type="ARBA" id="ARBA00012417"/>
    </source>
</evidence>
<dbReference type="EnsemblMetazoa" id="G33053.1">
    <property type="protein sequence ID" value="G33053.1:cds"/>
    <property type="gene ID" value="G33053"/>
</dbReference>
<evidence type="ECO:0000256" key="1">
    <source>
        <dbReference type="ARBA" id="ARBA00005755"/>
    </source>
</evidence>
<keyword evidence="11" id="KW-1185">Reference proteome</keyword>
<dbReference type="AlphaFoldDB" id="A0A8W8MIN6"/>
<dbReference type="PANTHER" id="PTHR33568:SF3">
    <property type="entry name" value="DNA-DIRECTED DNA POLYMERASE"/>
    <property type="match status" value="1"/>
</dbReference>
<feature type="domain" description="DNA-directed DNA polymerase family B mitochondria/virus" evidence="9">
    <location>
        <begin position="170"/>
        <end position="267"/>
    </location>
</feature>
<evidence type="ECO:0000256" key="5">
    <source>
        <dbReference type="ARBA" id="ARBA00022705"/>
    </source>
</evidence>
<reference evidence="10" key="1">
    <citation type="submission" date="2022-08" db="UniProtKB">
        <authorList>
            <consortium name="EnsemblMetazoa"/>
        </authorList>
    </citation>
    <scope>IDENTIFICATION</scope>
    <source>
        <strain evidence="10">05x7-T-G4-1.051#20</strain>
    </source>
</reference>
<keyword evidence="7" id="KW-0238">DNA-binding</keyword>
<dbReference type="Proteomes" id="UP000005408">
    <property type="component" value="Unassembled WGS sequence"/>
</dbReference>
<name>A0A8W8MIN6_MAGGI</name>
<dbReference type="Pfam" id="PF03175">
    <property type="entry name" value="DNA_pol_B_2"/>
    <property type="match status" value="1"/>
</dbReference>
<evidence type="ECO:0000256" key="3">
    <source>
        <dbReference type="ARBA" id="ARBA00022679"/>
    </source>
</evidence>
<dbReference type="GO" id="GO:0003887">
    <property type="term" value="F:DNA-directed DNA polymerase activity"/>
    <property type="evidence" value="ECO:0007669"/>
    <property type="project" value="UniProtKB-KW"/>
</dbReference>